<sequence>MASTQSALTSVQQTHIREIWQRQSQSLQSIVLSRMLDSAMNVGGKSLSRLYPAYYDDAEFIEKIEATPISVSIRGSRFRATFELLDMKPGDTHATVAVATSWTFSSEEKAGLEGRGAAVVGDTTVSSRIKFTYGSCDPPAQ</sequence>
<keyword evidence="2" id="KW-1185">Reference proteome</keyword>
<evidence type="ECO:0000313" key="1">
    <source>
        <dbReference type="EMBL" id="KAK7948841.1"/>
    </source>
</evidence>
<protein>
    <submittedName>
        <fullName evidence="1">Uncharacterized protein</fullName>
    </submittedName>
</protein>
<comment type="caution">
    <text evidence="1">The sequence shown here is derived from an EMBL/GenBank/DDBJ whole genome shotgun (WGS) entry which is preliminary data.</text>
</comment>
<reference evidence="1 2" key="1">
    <citation type="submission" date="2023-01" db="EMBL/GenBank/DDBJ databases">
        <title>Analysis of 21 Apiospora genomes using comparative genomics revels a genus with tremendous synthesis potential of carbohydrate active enzymes and secondary metabolites.</title>
        <authorList>
            <person name="Sorensen T."/>
        </authorList>
    </citation>
    <scope>NUCLEOTIDE SEQUENCE [LARGE SCALE GENOMIC DNA]</scope>
    <source>
        <strain evidence="1 2">CBS 24483</strain>
    </source>
</reference>
<dbReference type="EMBL" id="JAQQWE010000006">
    <property type="protein sequence ID" value="KAK7948841.1"/>
    <property type="molecule type" value="Genomic_DNA"/>
</dbReference>
<organism evidence="1 2">
    <name type="scientific">Apiospora aurea</name>
    <dbReference type="NCBI Taxonomy" id="335848"/>
    <lineage>
        <taxon>Eukaryota</taxon>
        <taxon>Fungi</taxon>
        <taxon>Dikarya</taxon>
        <taxon>Ascomycota</taxon>
        <taxon>Pezizomycotina</taxon>
        <taxon>Sordariomycetes</taxon>
        <taxon>Xylariomycetidae</taxon>
        <taxon>Amphisphaeriales</taxon>
        <taxon>Apiosporaceae</taxon>
        <taxon>Apiospora</taxon>
    </lineage>
</organism>
<proteinExistence type="predicted"/>
<gene>
    <name evidence="1" type="ORF">PG986_009727</name>
</gene>
<dbReference type="RefSeq" id="XP_066698347.1">
    <property type="nucleotide sequence ID" value="XM_066845949.1"/>
</dbReference>
<dbReference type="Proteomes" id="UP001391051">
    <property type="component" value="Unassembled WGS sequence"/>
</dbReference>
<evidence type="ECO:0000313" key="2">
    <source>
        <dbReference type="Proteomes" id="UP001391051"/>
    </source>
</evidence>
<name>A0ABR1Q8I5_9PEZI</name>
<accession>A0ABR1Q8I5</accession>
<dbReference type="GeneID" id="92079011"/>